<protein>
    <recommendedName>
        <fullName evidence="3">PD-(D/E)XK endonuclease-like domain-containing protein</fullName>
    </recommendedName>
</protein>
<organism evidence="1 2">
    <name type="scientific">Haliscomenobacter hydrossis (strain ATCC 27775 / DSM 1100 / LMG 10767 / O)</name>
    <dbReference type="NCBI Taxonomy" id="760192"/>
    <lineage>
        <taxon>Bacteria</taxon>
        <taxon>Pseudomonadati</taxon>
        <taxon>Bacteroidota</taxon>
        <taxon>Saprospiria</taxon>
        <taxon>Saprospirales</taxon>
        <taxon>Haliscomenobacteraceae</taxon>
        <taxon>Haliscomenobacter</taxon>
    </lineage>
</organism>
<evidence type="ECO:0000313" key="2">
    <source>
        <dbReference type="Proteomes" id="UP000008461"/>
    </source>
</evidence>
<dbReference type="OrthoDB" id="1492623at2"/>
<accession>F4KQR8</accession>
<reference evidence="1 2" key="1">
    <citation type="journal article" date="2011" name="Stand. Genomic Sci.">
        <title>Complete genome sequence of Haliscomenobacter hydrossis type strain (O).</title>
        <authorList>
            <consortium name="US DOE Joint Genome Institute (JGI-PGF)"/>
            <person name="Daligault H."/>
            <person name="Lapidus A."/>
            <person name="Zeytun A."/>
            <person name="Nolan M."/>
            <person name="Lucas S."/>
            <person name="Del Rio T.G."/>
            <person name="Tice H."/>
            <person name="Cheng J.F."/>
            <person name="Tapia R."/>
            <person name="Han C."/>
            <person name="Goodwin L."/>
            <person name="Pitluck S."/>
            <person name="Liolios K."/>
            <person name="Pagani I."/>
            <person name="Ivanova N."/>
            <person name="Huntemann M."/>
            <person name="Mavromatis K."/>
            <person name="Mikhailova N."/>
            <person name="Pati A."/>
            <person name="Chen A."/>
            <person name="Palaniappan K."/>
            <person name="Land M."/>
            <person name="Hauser L."/>
            <person name="Brambilla E.M."/>
            <person name="Rohde M."/>
            <person name="Verbarg S."/>
            <person name="Goker M."/>
            <person name="Bristow J."/>
            <person name="Eisen J.A."/>
            <person name="Markowitz V."/>
            <person name="Hugenholtz P."/>
            <person name="Kyrpides N.C."/>
            <person name="Klenk H.P."/>
            <person name="Woyke T."/>
        </authorList>
    </citation>
    <scope>NUCLEOTIDE SEQUENCE [LARGE SCALE GENOMIC DNA]</scope>
    <source>
        <strain evidence="2">ATCC 27775 / DSM 1100 / LMG 10767 / O</strain>
    </source>
</reference>
<evidence type="ECO:0000313" key="1">
    <source>
        <dbReference type="EMBL" id="AEE51041.1"/>
    </source>
</evidence>
<sequence>MKYTPRQFSFAQYLMRRVGFLHQQDIDAYLQHLLLVKGRYHVNPKAKNPFKRWHYSAKACMDALLAEVELKKSPKQIPLRQPSGPYFSATSLARYAFCVSAFSIADAFEQGSAVSNEWIKLGENLHQTLRLSAQHANYGENRDPFYRRAWQNPAIGKIFRSEPIYMGHAELAKLFFNDETGFAGSPDYIFRDREGLFFVVEEKFIQQRDPMNPSALRLDKEELKGILEEKNLERQQQWEKLAFYFFDNHIVQVLAYLYNLVEYPLSYGYLVYWLYDFKDGEPYVHKAGVKKLSLTNETMALYQRYLNEMQTFKERGNINFDVLKVNAKKCAACSLSPYCMHKTKRFHTVHYPYRSADLRVYAAEFPSVLRSELPGNGF</sequence>
<dbReference type="HOGENOM" id="CLU_738965_0_0_10"/>
<dbReference type="InterPro" id="IPR011604">
    <property type="entry name" value="PDDEXK-like_dom_sf"/>
</dbReference>
<dbReference type="Gene3D" id="3.90.320.10">
    <property type="match status" value="1"/>
</dbReference>
<dbReference type="EMBL" id="CP002691">
    <property type="protein sequence ID" value="AEE51041.1"/>
    <property type="molecule type" value="Genomic_DNA"/>
</dbReference>
<dbReference type="KEGG" id="hhy:Halhy_3180"/>
<reference key="2">
    <citation type="submission" date="2011-04" db="EMBL/GenBank/DDBJ databases">
        <title>Complete sequence of chromosome of Haliscomenobacter hydrossis DSM 1100.</title>
        <authorList>
            <consortium name="US DOE Joint Genome Institute (JGI-PGF)"/>
            <person name="Lucas S."/>
            <person name="Han J."/>
            <person name="Lapidus A."/>
            <person name="Bruce D."/>
            <person name="Goodwin L."/>
            <person name="Pitluck S."/>
            <person name="Peters L."/>
            <person name="Kyrpides N."/>
            <person name="Mavromatis K."/>
            <person name="Ivanova N."/>
            <person name="Ovchinnikova G."/>
            <person name="Pagani I."/>
            <person name="Daligault H."/>
            <person name="Detter J.C."/>
            <person name="Han C."/>
            <person name="Land M."/>
            <person name="Hauser L."/>
            <person name="Markowitz V."/>
            <person name="Cheng J.-F."/>
            <person name="Hugenholtz P."/>
            <person name="Woyke T."/>
            <person name="Wu D."/>
            <person name="Verbarg S."/>
            <person name="Frueling A."/>
            <person name="Brambilla E."/>
            <person name="Klenk H.-P."/>
            <person name="Eisen J.A."/>
        </authorList>
    </citation>
    <scope>NUCLEOTIDE SEQUENCE</scope>
    <source>
        <strain>DSM 1100</strain>
    </source>
</reference>
<gene>
    <name evidence="1" type="ordered locus">Halhy_3180</name>
</gene>
<keyword evidence="2" id="KW-1185">Reference proteome</keyword>
<dbReference type="Proteomes" id="UP000008461">
    <property type="component" value="Chromosome"/>
</dbReference>
<name>F4KQR8_HALH1</name>
<dbReference type="AlphaFoldDB" id="F4KQR8"/>
<dbReference type="RefSeq" id="WP_013765583.1">
    <property type="nucleotide sequence ID" value="NC_015510.1"/>
</dbReference>
<evidence type="ECO:0008006" key="3">
    <source>
        <dbReference type="Google" id="ProtNLM"/>
    </source>
</evidence>
<dbReference type="STRING" id="760192.Halhy_3180"/>
<dbReference type="eggNOG" id="COG1468">
    <property type="taxonomic scope" value="Bacteria"/>
</dbReference>
<proteinExistence type="predicted"/>